<sequence>MGILRSIFGPSKEEIWKQVAASIEGDYIDGGFWGKDELRYRSGEWEFLLDTYTVNSGNNTQTTYTRMRAPFINKDGLHFKIYRENFFSGIGKFFGMQDLVIGDDLFDNNFIIKGNYEDKVKLLLASQKLRDLIRQQPYISIEIKEDDGYFGTSFPSGVDMLYFTCYGVIKDVTLLHGLFEMFTCVLERLVEIDSAYESDPNVKL</sequence>
<evidence type="ECO:0000313" key="1">
    <source>
        <dbReference type="EMBL" id="WOO42453.1"/>
    </source>
</evidence>
<name>A0AAQ3QW97_9BACT</name>
<proteinExistence type="predicted"/>
<keyword evidence="2" id="KW-1185">Reference proteome</keyword>
<reference evidence="1 2" key="1">
    <citation type="submission" date="2023-10" db="EMBL/GenBank/DDBJ databases">
        <title>Rubellicoccus peritrichatus gen. nov., sp. nov., isolated from an algae of coral reef tank.</title>
        <authorList>
            <person name="Luo J."/>
        </authorList>
    </citation>
    <scope>NUCLEOTIDE SEQUENCE [LARGE SCALE GENOMIC DNA]</scope>
    <source>
        <strain evidence="1 2">CR14</strain>
    </source>
</reference>
<evidence type="ECO:0008006" key="3">
    <source>
        <dbReference type="Google" id="ProtNLM"/>
    </source>
</evidence>
<protein>
    <recommendedName>
        <fullName evidence="3">DUF3137 domain-containing protein</fullName>
    </recommendedName>
</protein>
<dbReference type="KEGG" id="puo:RZN69_05075"/>
<dbReference type="AlphaFoldDB" id="A0AAQ3QW97"/>
<accession>A0AAQ3QW97</accession>
<dbReference type="RefSeq" id="WP_317834974.1">
    <property type="nucleotide sequence ID" value="NZ_CP136920.1"/>
</dbReference>
<dbReference type="EMBL" id="CP136920">
    <property type="protein sequence ID" value="WOO42453.1"/>
    <property type="molecule type" value="Genomic_DNA"/>
</dbReference>
<organism evidence="1 2">
    <name type="scientific">Rubellicoccus peritrichatus</name>
    <dbReference type="NCBI Taxonomy" id="3080537"/>
    <lineage>
        <taxon>Bacteria</taxon>
        <taxon>Pseudomonadati</taxon>
        <taxon>Verrucomicrobiota</taxon>
        <taxon>Opitutia</taxon>
        <taxon>Puniceicoccales</taxon>
        <taxon>Cerasicoccaceae</taxon>
        <taxon>Rubellicoccus</taxon>
    </lineage>
</organism>
<dbReference type="Proteomes" id="UP001304300">
    <property type="component" value="Chromosome"/>
</dbReference>
<evidence type="ECO:0000313" key="2">
    <source>
        <dbReference type="Proteomes" id="UP001304300"/>
    </source>
</evidence>
<gene>
    <name evidence="1" type="ORF">RZN69_05075</name>
</gene>